<reference evidence="2 3" key="1">
    <citation type="submission" date="2018-06" db="EMBL/GenBank/DDBJ databases">
        <title>Genomic Encyclopedia of Archaeal and Bacterial Type Strains, Phase II (KMG-II): from individual species to whole genera.</title>
        <authorList>
            <person name="Goeker M."/>
        </authorList>
    </citation>
    <scope>NUCLEOTIDE SEQUENCE [LARGE SCALE GENOMIC DNA]</scope>
    <source>
        <strain evidence="2 3">DSM 23446</strain>
    </source>
</reference>
<gene>
    <name evidence="2" type="ORF">LV83_02763</name>
</gene>
<dbReference type="OrthoDB" id="980086at2"/>
<comment type="caution">
    <text evidence="2">The sequence shown here is derived from an EMBL/GenBank/DDBJ whole genome shotgun (WGS) entry which is preliminary data.</text>
</comment>
<accession>A0A327P9R1</accession>
<protein>
    <recommendedName>
        <fullName evidence="4">Aerotolerance regulator N-terminal domain-containing protein</fullName>
    </recommendedName>
</protein>
<dbReference type="EMBL" id="QLLK01000007">
    <property type="protein sequence ID" value="RAI88463.1"/>
    <property type="molecule type" value="Genomic_DNA"/>
</dbReference>
<name>A0A327P9R1_9BACT</name>
<proteinExistence type="predicted"/>
<feature type="transmembrane region" description="Helical" evidence="1">
    <location>
        <begin position="12"/>
        <end position="30"/>
    </location>
</feature>
<organism evidence="2 3">
    <name type="scientific">Algoriphagus yeomjeoni</name>
    <dbReference type="NCBI Taxonomy" id="291403"/>
    <lineage>
        <taxon>Bacteria</taxon>
        <taxon>Pseudomonadati</taxon>
        <taxon>Bacteroidota</taxon>
        <taxon>Cytophagia</taxon>
        <taxon>Cytophagales</taxon>
        <taxon>Cyclobacteriaceae</taxon>
        <taxon>Algoriphagus</taxon>
    </lineage>
</organism>
<dbReference type="RefSeq" id="WP_111612096.1">
    <property type="nucleotide sequence ID" value="NZ_QLLK01000007.1"/>
</dbReference>
<keyword evidence="1" id="KW-1133">Transmembrane helix</keyword>
<keyword evidence="3" id="KW-1185">Reference proteome</keyword>
<evidence type="ECO:0000313" key="2">
    <source>
        <dbReference type="EMBL" id="RAI88463.1"/>
    </source>
</evidence>
<dbReference type="AlphaFoldDB" id="A0A327P9R1"/>
<keyword evidence="1" id="KW-0472">Membrane</keyword>
<feature type="transmembrane region" description="Helical" evidence="1">
    <location>
        <begin position="42"/>
        <end position="60"/>
    </location>
</feature>
<keyword evidence="1" id="KW-0812">Transmembrane</keyword>
<evidence type="ECO:0000313" key="3">
    <source>
        <dbReference type="Proteomes" id="UP000249610"/>
    </source>
</evidence>
<dbReference type="Proteomes" id="UP000249610">
    <property type="component" value="Unassembled WGS sequence"/>
</dbReference>
<sequence length="540" mass="60360">MIHFEPILSWIWAWLFAVVILTILVVQLFWIGKSDLKPSGKAIKGSLNALFSLLLIGYIFQPSWRSSNPEQAVLVYSGSTQKSTLNYFRDSLDLKKSYDITKYKGEGNPVYLLGNDFSKVDLLSLGEKEILWISESEPSSISFLEWKGILRKGEMQTINGRIVAQDSLKISLSQQGELLSETRVAPSSGIFSIQFPASILGRNQLDLMVNDSLYGSINFFTTAAKPIRYSLQFAFPTSEIRFLSQFLIASGENVSEKIDISKSATITSGRAETDSLQFLVIDPAQLKKKSIQEAIADGASVLVMNLTDVANDISSINKALETNFKTNRSTNEESRRIETDLESAPFEFEEVIAQKVLFEKGFAVQQVGNAKVGVSLLGQTFPVKLAGDSLRYQEIWQKILSAMLPQQAGGIELMQPVFTGMSGEVLVNKKEFEDNFIKIESDSVFLQQSLVNPFSKSGSFVSLDSGWISIGDKLEMYSYPSSEWVSLKTAKQRADFLSDHTGNTTRTQVSEIEKKISDWLWLGMFLLVLTLIWLEPKLIR</sequence>
<evidence type="ECO:0008006" key="4">
    <source>
        <dbReference type="Google" id="ProtNLM"/>
    </source>
</evidence>
<evidence type="ECO:0000256" key="1">
    <source>
        <dbReference type="SAM" id="Phobius"/>
    </source>
</evidence>